<evidence type="ECO:0000313" key="4">
    <source>
        <dbReference type="Proteomes" id="UP001068021"/>
    </source>
</evidence>
<keyword evidence="1" id="KW-0472">Membrane</keyword>
<dbReference type="EMBL" id="JAPVER010000020">
    <property type="protein sequence ID" value="MCZ3365433.1"/>
    <property type="molecule type" value="Genomic_DNA"/>
</dbReference>
<feature type="transmembrane region" description="Helical" evidence="1">
    <location>
        <begin position="103"/>
        <end position="126"/>
    </location>
</feature>
<feature type="transmembrane region" description="Helical" evidence="1">
    <location>
        <begin position="70"/>
        <end position="91"/>
    </location>
</feature>
<feature type="transmembrane region" description="Helical" evidence="1">
    <location>
        <begin position="31"/>
        <end position="49"/>
    </location>
</feature>
<dbReference type="RefSeq" id="WP_048081597.1">
    <property type="nucleotide sequence ID" value="NZ_JAPVER010000020.1"/>
</dbReference>
<organism evidence="2 4">
    <name type="scientific">Methanobacterium veterum</name>
    <dbReference type="NCBI Taxonomy" id="408577"/>
    <lineage>
        <taxon>Archaea</taxon>
        <taxon>Methanobacteriati</taxon>
        <taxon>Methanobacteriota</taxon>
        <taxon>Methanomada group</taxon>
        <taxon>Methanobacteria</taxon>
        <taxon>Methanobacteriales</taxon>
        <taxon>Methanobacteriaceae</taxon>
        <taxon>Methanobacterium</taxon>
    </lineage>
</organism>
<name>A0A9E4ZWR2_9EURY</name>
<evidence type="ECO:0000313" key="3">
    <source>
        <dbReference type="EMBL" id="MCZ3373184.1"/>
    </source>
</evidence>
<evidence type="ECO:0000256" key="1">
    <source>
        <dbReference type="SAM" id="Phobius"/>
    </source>
</evidence>
<dbReference type="InterPro" id="IPR040493">
    <property type="entry name" value="DUF5518"/>
</dbReference>
<sequence>MVNWKAVIIGFILTVIFTSILNQVIGSFGSYIGVITAGIIVGYMVNYNWMNGVSENRRFSEKQKSLIFGAIHGGLIGILGGIVAVIIVLIVGGGPYIVESFGVLLLVEIIADVILGAVGGAFGAMIA</sequence>
<gene>
    <name evidence="3" type="ORF">O3H35_11115</name>
    <name evidence="2" type="ORF">O3H54_06015</name>
</gene>
<dbReference type="EMBL" id="JAPVES010000030">
    <property type="protein sequence ID" value="MCZ3373184.1"/>
    <property type="molecule type" value="Genomic_DNA"/>
</dbReference>
<reference evidence="2" key="1">
    <citation type="submission" date="2022-12" db="EMBL/GenBank/DDBJ databases">
        <title>Reclassification of two methanogenic archaea species isolated from the Kolyma lowland permafrost.</title>
        <authorList>
            <person name="Trubitsyn V.E."/>
            <person name="Rivkina E.M."/>
            <person name="Shcherbakova V.A."/>
        </authorList>
    </citation>
    <scope>NUCLEOTIDE SEQUENCE</scope>
    <source>
        <strain evidence="2">M2</strain>
        <strain evidence="3">MK4</strain>
    </source>
</reference>
<accession>A0A9E4ZWR2</accession>
<evidence type="ECO:0000313" key="2">
    <source>
        <dbReference type="EMBL" id="MCZ3365433.1"/>
    </source>
</evidence>
<dbReference type="Pfam" id="PF17647">
    <property type="entry name" value="DUF5518"/>
    <property type="match status" value="1"/>
</dbReference>
<keyword evidence="1" id="KW-0812">Transmembrane</keyword>
<keyword evidence="4" id="KW-1185">Reference proteome</keyword>
<comment type="caution">
    <text evidence="2">The sequence shown here is derived from an EMBL/GenBank/DDBJ whole genome shotgun (WGS) entry which is preliminary data.</text>
</comment>
<proteinExistence type="predicted"/>
<feature type="transmembrane region" description="Helical" evidence="1">
    <location>
        <begin position="7"/>
        <end position="25"/>
    </location>
</feature>
<keyword evidence="1" id="KW-1133">Transmembrane helix</keyword>
<dbReference type="Proteomes" id="UP001068021">
    <property type="component" value="Unassembled WGS sequence"/>
</dbReference>
<protein>
    <submittedName>
        <fullName evidence="2">DUF5518 domain-containing protein</fullName>
    </submittedName>
</protein>
<dbReference type="Proteomes" id="UP001074446">
    <property type="component" value="Unassembled WGS sequence"/>
</dbReference>
<dbReference type="AlphaFoldDB" id="A0A9E4ZWR2"/>